<reference evidence="1" key="1">
    <citation type="submission" date="2018-01" db="EMBL/GenBank/DDBJ databases">
        <title>An insight into the sialome of Amazonian anophelines.</title>
        <authorList>
            <person name="Ribeiro J.M."/>
            <person name="Scarpassa V."/>
            <person name="Calvo E."/>
        </authorList>
    </citation>
    <scope>NUCLEOTIDE SEQUENCE</scope>
</reference>
<organism evidence="1">
    <name type="scientific">Anopheles darlingi</name>
    <name type="common">Mosquito</name>
    <dbReference type="NCBI Taxonomy" id="43151"/>
    <lineage>
        <taxon>Eukaryota</taxon>
        <taxon>Metazoa</taxon>
        <taxon>Ecdysozoa</taxon>
        <taxon>Arthropoda</taxon>
        <taxon>Hexapoda</taxon>
        <taxon>Insecta</taxon>
        <taxon>Pterygota</taxon>
        <taxon>Neoptera</taxon>
        <taxon>Endopterygota</taxon>
        <taxon>Diptera</taxon>
        <taxon>Nematocera</taxon>
        <taxon>Culicoidea</taxon>
        <taxon>Culicidae</taxon>
        <taxon>Anophelinae</taxon>
        <taxon>Anopheles</taxon>
    </lineage>
</organism>
<name>A0A2M4DA60_ANODA</name>
<sequence length="126" mass="14669">MVCVIGEFFLRFQYLLHQMALMFLLTLSLLPEMLSAEFISIRHTSAADRSDATDTTVHIIDRTDGILDDDQVLPIIIQQLTIEHLHLDVDVAQLLHFIRLQNHFDILLLPSWGARSSRRWSYARWP</sequence>
<dbReference type="AlphaFoldDB" id="A0A2M4DA60"/>
<dbReference type="EMBL" id="GGFL01010267">
    <property type="protein sequence ID" value="MBW74445.1"/>
    <property type="molecule type" value="Transcribed_RNA"/>
</dbReference>
<accession>A0A2M4DA60</accession>
<protein>
    <submittedName>
        <fullName evidence="1">Putative secreted protein</fullName>
    </submittedName>
</protein>
<evidence type="ECO:0000313" key="1">
    <source>
        <dbReference type="EMBL" id="MBW74445.1"/>
    </source>
</evidence>
<proteinExistence type="predicted"/>